<evidence type="ECO:0000313" key="1">
    <source>
        <dbReference type="EMBL" id="KKN59069.1"/>
    </source>
</evidence>
<dbReference type="EMBL" id="LAZR01000741">
    <property type="protein sequence ID" value="KKN59069.1"/>
    <property type="molecule type" value="Genomic_DNA"/>
</dbReference>
<reference evidence="1" key="1">
    <citation type="journal article" date="2015" name="Nature">
        <title>Complex archaea that bridge the gap between prokaryotes and eukaryotes.</title>
        <authorList>
            <person name="Spang A."/>
            <person name="Saw J.H."/>
            <person name="Jorgensen S.L."/>
            <person name="Zaremba-Niedzwiedzka K."/>
            <person name="Martijn J."/>
            <person name="Lind A.E."/>
            <person name="van Eijk R."/>
            <person name="Schleper C."/>
            <person name="Guy L."/>
            <person name="Ettema T.J."/>
        </authorList>
    </citation>
    <scope>NUCLEOTIDE SEQUENCE</scope>
</reference>
<sequence length="111" mass="13166">MGISYFGWHSYPCELCIMKVKKQIRKGFLTAKLTFFDWGWADNVIYRVIGKTNEKDKGLLMIDKIKQFFGIRNNDIEDSETKRIKDEIKRINWTRDEKGQIISPFDKKKNG</sequence>
<gene>
    <name evidence="1" type="ORF">LCGC14_0546240</name>
</gene>
<protein>
    <submittedName>
        <fullName evidence="1">Uncharacterized protein</fullName>
    </submittedName>
</protein>
<proteinExistence type="predicted"/>
<organism evidence="1">
    <name type="scientific">marine sediment metagenome</name>
    <dbReference type="NCBI Taxonomy" id="412755"/>
    <lineage>
        <taxon>unclassified sequences</taxon>
        <taxon>metagenomes</taxon>
        <taxon>ecological metagenomes</taxon>
    </lineage>
</organism>
<dbReference type="AlphaFoldDB" id="A0A0F9RW84"/>
<comment type="caution">
    <text evidence="1">The sequence shown here is derived from an EMBL/GenBank/DDBJ whole genome shotgun (WGS) entry which is preliminary data.</text>
</comment>
<name>A0A0F9RW84_9ZZZZ</name>
<accession>A0A0F9RW84</accession>